<keyword evidence="3" id="KW-1185">Reference proteome</keyword>
<dbReference type="Pfam" id="PF04773">
    <property type="entry name" value="FecR"/>
    <property type="match status" value="1"/>
</dbReference>
<dbReference type="EMBL" id="PXYI01000001">
    <property type="protein sequence ID" value="PSJ42906.1"/>
    <property type="molecule type" value="Genomic_DNA"/>
</dbReference>
<sequence length="348" mass="38175">MSEMRITRARLQAMTADEAASLWLVAREEGGATAEAGLFEEWLAEREEHRKAWAAATLAWDMFDGGADDDSLQALRQAALEAGPDRPMWRRAAPGSIAAAAAAAALIFGWQQFGSSSAPVSGPHVVASADPLRTIGKVDFATRIGQRASVDLPDGSTIALDIDSEIDVAFQDGRRWVRLVRGQAYFDVAPDVRRPFSVEARGRIVTAIGTRFSVRSDASEVRVVLVHGKVVIRARDNDQVRFALRPGQEYRSRGGSESVSPAKPGQIEAWRTGYLLFDEDRLADAVAEVNRYSKDRLVVRDPKVADLRITGRFRAGDPARFGRVLAEIYPVRLVRRANGDIEIVALPR</sequence>
<gene>
    <name evidence="2" type="ORF">C7I55_00335</name>
</gene>
<dbReference type="InterPro" id="IPR012373">
    <property type="entry name" value="Ferrdict_sens_TM"/>
</dbReference>
<dbReference type="OrthoDB" id="9798846at2"/>
<dbReference type="PANTHER" id="PTHR30273">
    <property type="entry name" value="PERIPLASMIC SIGNAL SENSOR AND SIGMA FACTOR ACTIVATOR FECR-RELATED"/>
    <property type="match status" value="1"/>
</dbReference>
<dbReference type="InterPro" id="IPR006860">
    <property type="entry name" value="FecR"/>
</dbReference>
<dbReference type="Gene3D" id="2.60.120.1440">
    <property type="match status" value="1"/>
</dbReference>
<proteinExistence type="predicted"/>
<name>A0A2P7QY70_9SPHN</name>
<comment type="caution">
    <text evidence="2">The sequence shown here is derived from an EMBL/GenBank/DDBJ whole genome shotgun (WGS) entry which is preliminary data.</text>
</comment>
<dbReference type="GO" id="GO:0016989">
    <property type="term" value="F:sigma factor antagonist activity"/>
    <property type="evidence" value="ECO:0007669"/>
    <property type="project" value="TreeGrafter"/>
</dbReference>
<accession>A0A2P7QY70</accession>
<feature type="domain" description="FecR protein" evidence="1">
    <location>
        <begin position="140"/>
        <end position="230"/>
    </location>
</feature>
<dbReference type="AlphaFoldDB" id="A0A2P7QY70"/>
<protein>
    <recommendedName>
        <fullName evidence="1">FecR protein domain-containing protein</fullName>
    </recommendedName>
</protein>
<evidence type="ECO:0000259" key="1">
    <source>
        <dbReference type="Pfam" id="PF04773"/>
    </source>
</evidence>
<dbReference type="PANTHER" id="PTHR30273:SF2">
    <property type="entry name" value="PROTEIN FECR"/>
    <property type="match status" value="1"/>
</dbReference>
<organism evidence="2 3">
    <name type="scientific">Allosphingosinicella deserti</name>
    <dbReference type="NCBI Taxonomy" id="2116704"/>
    <lineage>
        <taxon>Bacteria</taxon>
        <taxon>Pseudomonadati</taxon>
        <taxon>Pseudomonadota</taxon>
        <taxon>Alphaproteobacteria</taxon>
        <taxon>Sphingomonadales</taxon>
        <taxon>Sphingomonadaceae</taxon>
        <taxon>Allosphingosinicella</taxon>
    </lineage>
</organism>
<reference evidence="2 3" key="1">
    <citation type="submission" date="2018-03" db="EMBL/GenBank/DDBJ databases">
        <title>The draft genome of Sphingosinicella sp. GL-C-18.</title>
        <authorList>
            <person name="Liu L."/>
            <person name="Li L."/>
            <person name="Liang L."/>
            <person name="Zhang X."/>
            <person name="Wang T."/>
        </authorList>
    </citation>
    <scope>NUCLEOTIDE SEQUENCE [LARGE SCALE GENOMIC DNA]</scope>
    <source>
        <strain evidence="2 3">GL-C-18</strain>
    </source>
</reference>
<evidence type="ECO:0000313" key="2">
    <source>
        <dbReference type="EMBL" id="PSJ42906.1"/>
    </source>
</evidence>
<dbReference type="PIRSF" id="PIRSF018266">
    <property type="entry name" value="FecR"/>
    <property type="match status" value="1"/>
</dbReference>
<dbReference type="Proteomes" id="UP000241167">
    <property type="component" value="Unassembled WGS sequence"/>
</dbReference>
<evidence type="ECO:0000313" key="3">
    <source>
        <dbReference type="Proteomes" id="UP000241167"/>
    </source>
</evidence>
<dbReference type="RefSeq" id="WP_106510923.1">
    <property type="nucleotide sequence ID" value="NZ_PXYI01000001.1"/>
</dbReference>